<evidence type="ECO:0000313" key="2">
    <source>
        <dbReference type="Proteomes" id="UP000244005"/>
    </source>
</evidence>
<dbReference type="Proteomes" id="UP000244005">
    <property type="component" value="Unassembled WGS sequence"/>
</dbReference>
<dbReference type="Gramene" id="Mp8g09790.1">
    <property type="protein sequence ID" value="Mp8g09790.1.cds1"/>
    <property type="gene ID" value="Mp8g09790"/>
</dbReference>
<evidence type="ECO:0000313" key="1">
    <source>
        <dbReference type="EMBL" id="PTQ47496.1"/>
    </source>
</evidence>
<accession>A0A2R6XN92</accession>
<gene>
    <name evidence="1" type="ORF">MARPO_0008s0242</name>
</gene>
<reference evidence="2" key="1">
    <citation type="journal article" date="2017" name="Cell">
        <title>Insights into land plant evolution garnered from the Marchantia polymorpha genome.</title>
        <authorList>
            <person name="Bowman J.L."/>
            <person name="Kohchi T."/>
            <person name="Yamato K.T."/>
            <person name="Jenkins J."/>
            <person name="Shu S."/>
            <person name="Ishizaki K."/>
            <person name="Yamaoka S."/>
            <person name="Nishihama R."/>
            <person name="Nakamura Y."/>
            <person name="Berger F."/>
            <person name="Adam C."/>
            <person name="Aki S.S."/>
            <person name="Althoff F."/>
            <person name="Araki T."/>
            <person name="Arteaga-Vazquez M.A."/>
            <person name="Balasubrmanian S."/>
            <person name="Barry K."/>
            <person name="Bauer D."/>
            <person name="Boehm C.R."/>
            <person name="Briginshaw L."/>
            <person name="Caballero-Perez J."/>
            <person name="Catarino B."/>
            <person name="Chen F."/>
            <person name="Chiyoda S."/>
            <person name="Chovatia M."/>
            <person name="Davies K.M."/>
            <person name="Delmans M."/>
            <person name="Demura T."/>
            <person name="Dierschke T."/>
            <person name="Dolan L."/>
            <person name="Dorantes-Acosta A.E."/>
            <person name="Eklund D.M."/>
            <person name="Florent S.N."/>
            <person name="Flores-Sandoval E."/>
            <person name="Fujiyama A."/>
            <person name="Fukuzawa H."/>
            <person name="Galik B."/>
            <person name="Grimanelli D."/>
            <person name="Grimwood J."/>
            <person name="Grossniklaus U."/>
            <person name="Hamada T."/>
            <person name="Haseloff J."/>
            <person name="Hetherington A.J."/>
            <person name="Higo A."/>
            <person name="Hirakawa Y."/>
            <person name="Hundley H.N."/>
            <person name="Ikeda Y."/>
            <person name="Inoue K."/>
            <person name="Inoue S.I."/>
            <person name="Ishida S."/>
            <person name="Jia Q."/>
            <person name="Kakita M."/>
            <person name="Kanazawa T."/>
            <person name="Kawai Y."/>
            <person name="Kawashima T."/>
            <person name="Kennedy M."/>
            <person name="Kinose K."/>
            <person name="Kinoshita T."/>
            <person name="Kohara Y."/>
            <person name="Koide E."/>
            <person name="Komatsu K."/>
            <person name="Kopischke S."/>
            <person name="Kubo M."/>
            <person name="Kyozuka J."/>
            <person name="Lagercrantz U."/>
            <person name="Lin S.S."/>
            <person name="Lindquist E."/>
            <person name="Lipzen A.M."/>
            <person name="Lu C.W."/>
            <person name="De Luna E."/>
            <person name="Martienssen R.A."/>
            <person name="Minamino N."/>
            <person name="Mizutani M."/>
            <person name="Mizutani M."/>
            <person name="Mochizuki N."/>
            <person name="Monte I."/>
            <person name="Mosher R."/>
            <person name="Nagasaki H."/>
            <person name="Nakagami H."/>
            <person name="Naramoto S."/>
            <person name="Nishitani K."/>
            <person name="Ohtani M."/>
            <person name="Okamoto T."/>
            <person name="Okumura M."/>
            <person name="Phillips J."/>
            <person name="Pollak B."/>
            <person name="Reinders A."/>
            <person name="Rovekamp M."/>
            <person name="Sano R."/>
            <person name="Sawa S."/>
            <person name="Schmid M.W."/>
            <person name="Shirakawa M."/>
            <person name="Solano R."/>
            <person name="Spunde A."/>
            <person name="Suetsugu N."/>
            <person name="Sugano S."/>
            <person name="Sugiyama A."/>
            <person name="Sun R."/>
            <person name="Suzuki Y."/>
            <person name="Takenaka M."/>
            <person name="Takezawa D."/>
            <person name="Tomogane H."/>
            <person name="Tsuzuki M."/>
            <person name="Ueda T."/>
            <person name="Umeda M."/>
            <person name="Ward J.M."/>
            <person name="Watanabe Y."/>
            <person name="Yazaki K."/>
            <person name="Yokoyama R."/>
            <person name="Yoshitake Y."/>
            <person name="Yotsui I."/>
            <person name="Zachgo S."/>
            <person name="Schmutz J."/>
        </authorList>
    </citation>
    <scope>NUCLEOTIDE SEQUENCE [LARGE SCALE GENOMIC DNA]</scope>
    <source>
        <strain evidence="2">Tak-1</strain>
    </source>
</reference>
<organism evidence="1 2">
    <name type="scientific">Marchantia polymorpha</name>
    <name type="common">Common liverwort</name>
    <name type="synonym">Marchantia aquatica</name>
    <dbReference type="NCBI Taxonomy" id="3197"/>
    <lineage>
        <taxon>Eukaryota</taxon>
        <taxon>Viridiplantae</taxon>
        <taxon>Streptophyta</taxon>
        <taxon>Embryophyta</taxon>
        <taxon>Marchantiophyta</taxon>
        <taxon>Marchantiopsida</taxon>
        <taxon>Marchantiidae</taxon>
        <taxon>Marchantiales</taxon>
        <taxon>Marchantiaceae</taxon>
        <taxon>Marchantia</taxon>
    </lineage>
</organism>
<name>A0A2R6XN92_MARPO</name>
<dbReference type="AlphaFoldDB" id="A0A2R6XN92"/>
<protein>
    <submittedName>
        <fullName evidence="1">Uncharacterized protein</fullName>
    </submittedName>
</protein>
<proteinExistence type="predicted"/>
<dbReference type="EMBL" id="KZ772680">
    <property type="protein sequence ID" value="PTQ47496.1"/>
    <property type="molecule type" value="Genomic_DNA"/>
</dbReference>
<sequence length="101" mass="11481">MSAGNTFGSTAFSSYSAVWIRCHLNSCLRSKYVLELWPAILWLTGTRIWISGCSEESLFTFMIWQIQKCSGLSFYVEQKIHSPSDDRTSHLGQAYNSYLGL</sequence>
<keyword evidence="2" id="KW-1185">Reference proteome</keyword>